<accession>A0A1T2L148</accession>
<comment type="similarity">
    <text evidence="2 5">Belongs to the Ap4A hydrolase family.</text>
</comment>
<dbReference type="SUPFAM" id="SSF56300">
    <property type="entry name" value="Metallo-dependent phosphatases"/>
    <property type="match status" value="1"/>
</dbReference>
<protein>
    <recommendedName>
        <fullName evidence="5">Bis(5'-nucleosyl)-tetraphosphatase, symmetrical</fullName>
        <ecNumber evidence="5">3.6.1.41</ecNumber>
    </recommendedName>
    <alternativeName>
        <fullName evidence="5">Ap4A hydrolase</fullName>
    </alternativeName>
    <alternativeName>
        <fullName evidence="5">Diadenosine 5',5'''-P1,P4-tetraphosphate pyrophosphohydrolase</fullName>
    </alternativeName>
    <alternativeName>
        <fullName evidence="5">Diadenosine tetraphosphatase</fullName>
    </alternativeName>
</protein>
<dbReference type="GO" id="GO:0008803">
    <property type="term" value="F:bis(5'-nucleosyl)-tetraphosphatase (symmetrical) activity"/>
    <property type="evidence" value="ECO:0007669"/>
    <property type="project" value="UniProtKB-UniRule"/>
</dbReference>
<dbReference type="PANTHER" id="PTHR40942">
    <property type="match status" value="1"/>
</dbReference>
<dbReference type="PANTHER" id="PTHR40942:SF4">
    <property type="entry name" value="CYTOCHROME C5"/>
    <property type="match status" value="1"/>
</dbReference>
<dbReference type="InterPro" id="IPR004843">
    <property type="entry name" value="Calcineurin-like_PHP"/>
</dbReference>
<dbReference type="RefSeq" id="WP_078484744.1">
    <property type="nucleotide sequence ID" value="NZ_MPRL01000073.1"/>
</dbReference>
<organism evidence="7 8">
    <name type="scientific">Solemya pervernicosa gill symbiont</name>
    <dbReference type="NCBI Taxonomy" id="642797"/>
    <lineage>
        <taxon>Bacteria</taxon>
        <taxon>Pseudomonadati</taxon>
        <taxon>Pseudomonadota</taxon>
        <taxon>Gammaproteobacteria</taxon>
        <taxon>sulfur-oxidizing symbionts</taxon>
    </lineage>
</organism>
<dbReference type="EMBL" id="MPRL01000073">
    <property type="protein sequence ID" value="OOZ38792.1"/>
    <property type="molecule type" value="Genomic_DNA"/>
</dbReference>
<proteinExistence type="inferred from homology"/>
<evidence type="ECO:0000256" key="4">
    <source>
        <dbReference type="ARBA" id="ARBA00049417"/>
    </source>
</evidence>
<dbReference type="PIRSF" id="PIRSF000903">
    <property type="entry name" value="B5n-ttraPtase_sm"/>
    <property type="match status" value="1"/>
</dbReference>
<evidence type="ECO:0000313" key="7">
    <source>
        <dbReference type="EMBL" id="OOZ38792.1"/>
    </source>
</evidence>
<name>A0A1T2L148_9GAMM</name>
<dbReference type="EC" id="3.6.1.41" evidence="5"/>
<evidence type="ECO:0000259" key="6">
    <source>
        <dbReference type="Pfam" id="PF00149"/>
    </source>
</evidence>
<feature type="domain" description="Calcineurin-like phosphoesterase" evidence="6">
    <location>
        <begin position="4"/>
        <end position="124"/>
    </location>
</feature>
<comment type="caution">
    <text evidence="7">The sequence shown here is derived from an EMBL/GenBank/DDBJ whole genome shotgun (WGS) entry which is preliminary data.</text>
</comment>
<dbReference type="OrthoDB" id="9807890at2"/>
<gene>
    <name evidence="5" type="primary">apaH</name>
    <name evidence="7" type="ORF">BOW53_14170</name>
</gene>
<evidence type="ECO:0000256" key="5">
    <source>
        <dbReference type="HAMAP-Rule" id="MF_00199"/>
    </source>
</evidence>
<evidence type="ECO:0000313" key="8">
    <source>
        <dbReference type="Proteomes" id="UP000191110"/>
    </source>
</evidence>
<evidence type="ECO:0000256" key="3">
    <source>
        <dbReference type="ARBA" id="ARBA00022801"/>
    </source>
</evidence>
<dbReference type="Pfam" id="PF00149">
    <property type="entry name" value="Metallophos"/>
    <property type="match status" value="1"/>
</dbReference>
<dbReference type="InterPro" id="IPR004617">
    <property type="entry name" value="ApaH"/>
</dbReference>
<dbReference type="NCBIfam" id="NF001204">
    <property type="entry name" value="PRK00166.1"/>
    <property type="match status" value="1"/>
</dbReference>
<dbReference type="NCBIfam" id="TIGR00668">
    <property type="entry name" value="apaH"/>
    <property type="match status" value="1"/>
</dbReference>
<dbReference type="InterPro" id="IPR029052">
    <property type="entry name" value="Metallo-depent_PP-like"/>
</dbReference>
<dbReference type="CDD" id="cd07422">
    <property type="entry name" value="MPP_ApaH"/>
    <property type="match status" value="1"/>
</dbReference>
<keyword evidence="8" id="KW-1185">Reference proteome</keyword>
<comment type="catalytic activity">
    <reaction evidence="4 5">
        <text>P(1),P(4)-bis(5'-adenosyl) tetraphosphate + H2O = 2 ADP + 2 H(+)</text>
        <dbReference type="Rhea" id="RHEA:24252"/>
        <dbReference type="ChEBI" id="CHEBI:15377"/>
        <dbReference type="ChEBI" id="CHEBI:15378"/>
        <dbReference type="ChEBI" id="CHEBI:58141"/>
        <dbReference type="ChEBI" id="CHEBI:456216"/>
        <dbReference type="EC" id="3.6.1.41"/>
    </reaction>
</comment>
<dbReference type="Gene3D" id="3.60.21.10">
    <property type="match status" value="1"/>
</dbReference>
<reference evidence="7 8" key="1">
    <citation type="submission" date="2016-11" db="EMBL/GenBank/DDBJ databases">
        <title>Mixed transmission modes and dynamic genome evolution in an obligate animal-bacterial symbiosis.</title>
        <authorList>
            <person name="Russell S.L."/>
            <person name="Corbett-Detig R.B."/>
            <person name="Cavanaugh C.M."/>
        </authorList>
    </citation>
    <scope>NUCLEOTIDE SEQUENCE [LARGE SCALE GENOMIC DNA]</scope>
    <source>
        <strain evidence="7">Sveles-Q1</strain>
    </source>
</reference>
<dbReference type="HAMAP" id="MF_00199">
    <property type="entry name" value="ApaH"/>
    <property type="match status" value="1"/>
</dbReference>
<sequence>MATYAIGDIQGCFDELQQLLQRINFDPAKDQLWFTGDLVNRGPKSLETVRFVKSLGDRAITVLGNHDLHMLAVAEGHLKYSKNDNFQPLIEADDGPELLRWLRHQPLLHHDAKLGYTMIHAGLAPQWDLSLAQACAAEVEAVLQGDDYVDFLQNMYGNKPKRWKGKLEGIKRLRFITNCFSRMRYLEPDGALEFHHKGAPGSQPEGLIPWFEHPERRSRDLKVIIGHWSTLGLMTDGSLFALDTGCLWGGTLTAYCLESGESIAYNCPGCRSPKE</sequence>
<dbReference type="Proteomes" id="UP000191110">
    <property type="component" value="Unassembled WGS sequence"/>
</dbReference>
<dbReference type="AlphaFoldDB" id="A0A1T2L148"/>
<comment type="function">
    <text evidence="1 5">Hydrolyzes diadenosine 5',5'''-P1,P4-tetraphosphate to yield ADP.</text>
</comment>
<evidence type="ECO:0000256" key="2">
    <source>
        <dbReference type="ARBA" id="ARBA00005419"/>
    </source>
</evidence>
<evidence type="ECO:0000256" key="1">
    <source>
        <dbReference type="ARBA" id="ARBA00003413"/>
    </source>
</evidence>
<keyword evidence="3 5" id="KW-0378">Hydrolase</keyword>